<name>A0A5N7AZX5_9EURO</name>
<proteinExistence type="predicted"/>
<dbReference type="Proteomes" id="UP000326198">
    <property type="component" value="Unassembled WGS sequence"/>
</dbReference>
<feature type="compositionally biased region" description="Polar residues" evidence="1">
    <location>
        <begin position="47"/>
        <end position="60"/>
    </location>
</feature>
<feature type="region of interest" description="Disordered" evidence="1">
    <location>
        <begin position="1"/>
        <end position="115"/>
    </location>
</feature>
<dbReference type="EMBL" id="ML736262">
    <property type="protein sequence ID" value="KAE8375344.1"/>
    <property type="molecule type" value="Genomic_DNA"/>
</dbReference>
<organism evidence="3 4">
    <name type="scientific">Aspergillus bertholletiae</name>
    <dbReference type="NCBI Taxonomy" id="1226010"/>
    <lineage>
        <taxon>Eukaryota</taxon>
        <taxon>Fungi</taxon>
        <taxon>Dikarya</taxon>
        <taxon>Ascomycota</taxon>
        <taxon>Pezizomycotina</taxon>
        <taxon>Eurotiomycetes</taxon>
        <taxon>Eurotiomycetidae</taxon>
        <taxon>Eurotiales</taxon>
        <taxon>Aspergillaceae</taxon>
        <taxon>Aspergillus</taxon>
        <taxon>Aspergillus subgen. Circumdati</taxon>
    </lineage>
</organism>
<dbReference type="AlphaFoldDB" id="A0A5N7AZX5"/>
<accession>A0A5N7AZX5</accession>
<evidence type="ECO:0000313" key="4">
    <source>
        <dbReference type="Proteomes" id="UP000326198"/>
    </source>
</evidence>
<evidence type="ECO:0000259" key="2">
    <source>
        <dbReference type="Pfam" id="PF20233"/>
    </source>
</evidence>
<dbReference type="PANTHER" id="PTHR35391">
    <property type="entry name" value="C2H2-TYPE DOMAIN-CONTAINING PROTEIN-RELATED"/>
    <property type="match status" value="1"/>
</dbReference>
<feature type="domain" description="DUF6590" evidence="2">
    <location>
        <begin position="125"/>
        <end position="281"/>
    </location>
</feature>
<evidence type="ECO:0000256" key="1">
    <source>
        <dbReference type="SAM" id="MobiDB-lite"/>
    </source>
</evidence>
<evidence type="ECO:0000313" key="3">
    <source>
        <dbReference type="EMBL" id="KAE8375344.1"/>
    </source>
</evidence>
<dbReference type="Pfam" id="PF20233">
    <property type="entry name" value="DUF6590"/>
    <property type="match status" value="1"/>
</dbReference>
<protein>
    <recommendedName>
        <fullName evidence="2">DUF6590 domain-containing protein</fullName>
    </recommendedName>
</protein>
<reference evidence="3 4" key="1">
    <citation type="submission" date="2019-04" db="EMBL/GenBank/DDBJ databases">
        <title>Friends and foes A comparative genomics studyof 23 Aspergillus species from section Flavi.</title>
        <authorList>
            <consortium name="DOE Joint Genome Institute"/>
            <person name="Kjaerbolling I."/>
            <person name="Vesth T."/>
            <person name="Frisvad J.C."/>
            <person name="Nybo J.L."/>
            <person name="Theobald S."/>
            <person name="Kildgaard S."/>
            <person name="Isbrandt T."/>
            <person name="Kuo A."/>
            <person name="Sato A."/>
            <person name="Lyhne E.K."/>
            <person name="Kogle M.E."/>
            <person name="Wiebenga A."/>
            <person name="Kun R.S."/>
            <person name="Lubbers R.J."/>
            <person name="Makela M.R."/>
            <person name="Barry K."/>
            <person name="Chovatia M."/>
            <person name="Clum A."/>
            <person name="Daum C."/>
            <person name="Haridas S."/>
            <person name="He G."/>
            <person name="LaButti K."/>
            <person name="Lipzen A."/>
            <person name="Mondo S."/>
            <person name="Riley R."/>
            <person name="Salamov A."/>
            <person name="Simmons B.A."/>
            <person name="Magnuson J.K."/>
            <person name="Henrissat B."/>
            <person name="Mortensen U.H."/>
            <person name="Larsen T.O."/>
            <person name="Devries R.P."/>
            <person name="Grigoriev I.V."/>
            <person name="Machida M."/>
            <person name="Baker S.E."/>
            <person name="Andersen M.R."/>
        </authorList>
    </citation>
    <scope>NUCLEOTIDE SEQUENCE [LARGE SCALE GENOMIC DNA]</scope>
    <source>
        <strain evidence="3 4">IBT 29228</strain>
    </source>
</reference>
<dbReference type="PANTHER" id="PTHR35391:SF5">
    <property type="entry name" value="DUF6590 DOMAIN-CONTAINING PROTEIN"/>
    <property type="match status" value="1"/>
</dbReference>
<gene>
    <name evidence="3" type="ORF">BDV26DRAFT_283507</name>
</gene>
<dbReference type="InterPro" id="IPR046497">
    <property type="entry name" value="DUF6590"/>
</dbReference>
<feature type="compositionally biased region" description="Polar residues" evidence="1">
    <location>
        <begin position="97"/>
        <end position="115"/>
    </location>
</feature>
<sequence length="292" mass="32442">MPSNQDQGRESTHRRHSGAPSFPREGRDLNNQVSATREATHPGNYYTLEQSPFQPQSAHANISHPGHIPPYSSSHGIGSGRGSYFGSPPHPQGTMHAPSNTTSGPSPSYTRGTTGYTSDANTMSVFAVVWHEGMGNTAPFNGHTRSVATRSVASDREWVNIGIDRSRFDTPIYTDIRRMVVFKEQAQCAWCFPVHTYGRQGVAKESVDPTKHAVIYMEGGQPQYGRNEPRMTKEPIEVTPSENEKLHAMSRLNFGKIYTVEHHQRVLPVGKISENSLAKFLSYARRETEVGY</sequence>
<keyword evidence="4" id="KW-1185">Reference proteome</keyword>
<dbReference type="OrthoDB" id="3559580at2759"/>